<proteinExistence type="predicted"/>
<accession>A0ABR3UZK0</accession>
<dbReference type="GeneID" id="96082426"/>
<comment type="caution">
    <text evidence="2">The sequence shown here is derived from an EMBL/GenBank/DDBJ whole genome shotgun (WGS) entry which is preliminary data.</text>
</comment>
<dbReference type="RefSeq" id="XP_069312346.1">
    <property type="nucleotide sequence ID" value="XM_069447470.1"/>
</dbReference>
<protein>
    <submittedName>
        <fullName evidence="2">Uncharacterized protein</fullName>
    </submittedName>
</protein>
<dbReference type="EMBL" id="JBHGVX010000001">
    <property type="protein sequence ID" value="KAL1801762.1"/>
    <property type="molecule type" value="Genomic_DNA"/>
</dbReference>
<name>A0ABR3UZK0_9PLEO</name>
<gene>
    <name evidence="2" type="ORF">ACET3X_002104</name>
</gene>
<evidence type="ECO:0000313" key="2">
    <source>
        <dbReference type="EMBL" id="KAL1801762.1"/>
    </source>
</evidence>
<dbReference type="Proteomes" id="UP001578633">
    <property type="component" value="Chromosome 1"/>
</dbReference>
<keyword evidence="3" id="KW-1185">Reference proteome</keyword>
<dbReference type="Gene3D" id="2.60.20.10">
    <property type="entry name" value="Crystallins"/>
    <property type="match status" value="1"/>
</dbReference>
<evidence type="ECO:0000256" key="1">
    <source>
        <dbReference type="SAM" id="SignalP"/>
    </source>
</evidence>
<organism evidence="2 3">
    <name type="scientific">Alternaria dauci</name>
    <dbReference type="NCBI Taxonomy" id="48095"/>
    <lineage>
        <taxon>Eukaryota</taxon>
        <taxon>Fungi</taxon>
        <taxon>Dikarya</taxon>
        <taxon>Ascomycota</taxon>
        <taxon>Pezizomycotina</taxon>
        <taxon>Dothideomycetes</taxon>
        <taxon>Pleosporomycetidae</taxon>
        <taxon>Pleosporales</taxon>
        <taxon>Pleosporineae</taxon>
        <taxon>Pleosporaceae</taxon>
        <taxon>Alternaria</taxon>
        <taxon>Alternaria sect. Porri</taxon>
    </lineage>
</organism>
<keyword evidence="1" id="KW-0732">Signal</keyword>
<reference evidence="2 3" key="1">
    <citation type="submission" date="2024-09" db="EMBL/GenBank/DDBJ databases">
        <title>T2T genomes of carrot and Alternaria dauci and their utility for understanding host-pathogen interaction during carrot leaf blight disease.</title>
        <authorList>
            <person name="Liu W."/>
            <person name="Xu S."/>
            <person name="Ou C."/>
            <person name="Liu X."/>
            <person name="Zhuang F."/>
            <person name="Deng X.W."/>
        </authorList>
    </citation>
    <scope>NUCLEOTIDE SEQUENCE [LARGE SCALE GENOMIC DNA]</scope>
    <source>
        <strain evidence="2 3">A2016</strain>
    </source>
</reference>
<feature type="signal peptide" evidence="1">
    <location>
        <begin position="1"/>
        <end position="18"/>
    </location>
</feature>
<feature type="chain" id="PRO_5046460507" evidence="1">
    <location>
        <begin position="19"/>
        <end position="119"/>
    </location>
</feature>
<sequence length="119" mass="13032">MFFKTITLALFASSAVFAASIPKQIEERQVNPSVQICSNKDYHDCDTINFHFGVCQNVGRLNDKVSSLKANGHNCVFYNDTGCRTGGGQIATKGDVANIRTDSSFSTMNDDVSSFECNF</sequence>
<evidence type="ECO:0000313" key="3">
    <source>
        <dbReference type="Proteomes" id="UP001578633"/>
    </source>
</evidence>